<keyword evidence="6" id="KW-1185">Reference proteome</keyword>
<dbReference type="Pfam" id="PF23177">
    <property type="entry name" value="bHLH_IRO3"/>
    <property type="match status" value="1"/>
</dbReference>
<keyword evidence="3" id="KW-0175">Coiled coil</keyword>
<feature type="coiled-coil region" evidence="3">
    <location>
        <begin position="165"/>
        <end position="227"/>
    </location>
</feature>
<feature type="domain" description="Iron-related transcription factor 3 bHLH" evidence="4">
    <location>
        <begin position="157"/>
        <end position="200"/>
    </location>
</feature>
<protein>
    <recommendedName>
        <fullName evidence="4">Iron-related transcription factor 3 bHLH domain-containing protein</fullName>
    </recommendedName>
</protein>
<evidence type="ECO:0000313" key="5">
    <source>
        <dbReference type="EMBL" id="KAF2311334.1"/>
    </source>
</evidence>
<dbReference type="InterPro" id="IPR057075">
    <property type="entry name" value="bHLH_IRO3"/>
</dbReference>
<accession>A0A6A6MDK9</accession>
<gene>
    <name evidence="5" type="ORF">GH714_021857</name>
</gene>
<reference evidence="5 6" key="1">
    <citation type="journal article" date="2020" name="Mol. Plant">
        <title>The Chromosome-Based Rubber Tree Genome Provides New Insights into Spurge Genome Evolution and Rubber Biosynthesis.</title>
        <authorList>
            <person name="Liu J."/>
            <person name="Shi C."/>
            <person name="Shi C.C."/>
            <person name="Li W."/>
            <person name="Zhang Q.J."/>
            <person name="Zhang Y."/>
            <person name="Li K."/>
            <person name="Lu H.F."/>
            <person name="Shi C."/>
            <person name="Zhu S.T."/>
            <person name="Xiao Z.Y."/>
            <person name="Nan H."/>
            <person name="Yue Y."/>
            <person name="Zhu X.G."/>
            <person name="Wu Y."/>
            <person name="Hong X.N."/>
            <person name="Fan G.Y."/>
            <person name="Tong Y."/>
            <person name="Zhang D."/>
            <person name="Mao C.L."/>
            <person name="Liu Y.L."/>
            <person name="Hao S.J."/>
            <person name="Liu W.Q."/>
            <person name="Lv M.Q."/>
            <person name="Zhang H.B."/>
            <person name="Liu Y."/>
            <person name="Hu-Tang G.R."/>
            <person name="Wang J.P."/>
            <person name="Wang J.H."/>
            <person name="Sun Y.H."/>
            <person name="Ni S.B."/>
            <person name="Chen W.B."/>
            <person name="Zhang X.C."/>
            <person name="Jiao Y.N."/>
            <person name="Eichler E.E."/>
            <person name="Li G.H."/>
            <person name="Liu X."/>
            <person name="Gao L.Z."/>
        </authorList>
    </citation>
    <scope>NUCLEOTIDE SEQUENCE [LARGE SCALE GENOMIC DNA]</scope>
    <source>
        <strain evidence="6">cv. GT1</strain>
        <tissue evidence="5">Leaf</tissue>
    </source>
</reference>
<dbReference type="GO" id="GO:0003677">
    <property type="term" value="F:DNA binding"/>
    <property type="evidence" value="ECO:0007669"/>
    <property type="project" value="UniProtKB-KW"/>
</dbReference>
<dbReference type="AlphaFoldDB" id="A0A6A6MDK9"/>
<sequence>MEQRSRLYDKMARDLDENGPTFLKHGETSQSLSLSDIFTLKDGSIMPVLKAANPPVRANVLYLAQNTQCPSRASDELKIFHELVASLNNKIRGSKAVISELWYVEEYDVLALALDGRMKIQVIGISMGSDGPPSAADEVNVAVETTGKRSCPELTQPNNGKATVLSEATRLLKDVLGLIERLKKENLSLLSESHYVTIEKNELKEENSALETQIEGLQNELETRVAQSKPDLNVPPPEFHHPGLTPHFPGESLGLPASDATLQQAPHLFVVPFHPNLQAYPLTTTNVSKPHARYPTPADSWPLPTS</sequence>
<evidence type="ECO:0000256" key="3">
    <source>
        <dbReference type="SAM" id="Coils"/>
    </source>
</evidence>
<dbReference type="PANTHER" id="PTHR47075:SF9">
    <property type="entry name" value="TRANSCRIPTION FACTOR BHLH47"/>
    <property type="match status" value="1"/>
</dbReference>
<evidence type="ECO:0000256" key="2">
    <source>
        <dbReference type="ARBA" id="ARBA00023242"/>
    </source>
</evidence>
<evidence type="ECO:0000256" key="1">
    <source>
        <dbReference type="ARBA" id="ARBA00023125"/>
    </source>
</evidence>
<evidence type="ECO:0000313" key="6">
    <source>
        <dbReference type="Proteomes" id="UP000467840"/>
    </source>
</evidence>
<dbReference type="PANTHER" id="PTHR47075">
    <property type="entry name" value="TRANSCRIPTION FACTOR BHLH47"/>
    <property type="match status" value="1"/>
</dbReference>
<organism evidence="5 6">
    <name type="scientific">Hevea brasiliensis</name>
    <name type="common">Para rubber tree</name>
    <name type="synonym">Siphonia brasiliensis</name>
    <dbReference type="NCBI Taxonomy" id="3981"/>
    <lineage>
        <taxon>Eukaryota</taxon>
        <taxon>Viridiplantae</taxon>
        <taxon>Streptophyta</taxon>
        <taxon>Embryophyta</taxon>
        <taxon>Tracheophyta</taxon>
        <taxon>Spermatophyta</taxon>
        <taxon>Magnoliopsida</taxon>
        <taxon>eudicotyledons</taxon>
        <taxon>Gunneridae</taxon>
        <taxon>Pentapetalae</taxon>
        <taxon>rosids</taxon>
        <taxon>fabids</taxon>
        <taxon>Malpighiales</taxon>
        <taxon>Euphorbiaceae</taxon>
        <taxon>Crotonoideae</taxon>
        <taxon>Micrandreae</taxon>
        <taxon>Hevea</taxon>
    </lineage>
</organism>
<dbReference type="EMBL" id="JAAGAX010000006">
    <property type="protein sequence ID" value="KAF2311334.1"/>
    <property type="molecule type" value="Genomic_DNA"/>
</dbReference>
<name>A0A6A6MDK9_HEVBR</name>
<evidence type="ECO:0000259" key="4">
    <source>
        <dbReference type="Pfam" id="PF23177"/>
    </source>
</evidence>
<dbReference type="Proteomes" id="UP000467840">
    <property type="component" value="Chromosome 14"/>
</dbReference>
<proteinExistence type="predicted"/>
<comment type="caution">
    <text evidence="5">The sequence shown here is derived from an EMBL/GenBank/DDBJ whole genome shotgun (WGS) entry which is preliminary data.</text>
</comment>
<keyword evidence="1" id="KW-0238">DNA-binding</keyword>
<keyword evidence="2" id="KW-0539">Nucleus</keyword>